<evidence type="ECO:0008006" key="2">
    <source>
        <dbReference type="Google" id="ProtNLM"/>
    </source>
</evidence>
<dbReference type="SUPFAM" id="SSF54909">
    <property type="entry name" value="Dimeric alpha+beta barrel"/>
    <property type="match status" value="1"/>
</dbReference>
<dbReference type="InterPro" id="IPR011008">
    <property type="entry name" value="Dimeric_a/b-barrel"/>
</dbReference>
<evidence type="ECO:0000313" key="1">
    <source>
        <dbReference type="EMBL" id="XCH10568.1"/>
    </source>
</evidence>
<dbReference type="AlphaFoldDB" id="A0AAU8ENN2"/>
<proteinExistence type="predicted"/>
<dbReference type="RefSeq" id="WP_353711125.1">
    <property type="nucleotide sequence ID" value="NZ_CP159279.1"/>
</dbReference>
<accession>A0AAU8ENN2</accession>
<reference evidence="1" key="1">
    <citation type="submission" date="2024-06" db="EMBL/GenBank/DDBJ databases">
        <title>Biodegradation of dimethachlon by Arthrobacter sp. K5: mechanistic insights and ecological implications.</title>
        <authorList>
            <person name="Hu S."/>
            <person name="Lu P."/>
        </authorList>
    </citation>
    <scope>NUCLEOTIDE SEQUENCE</scope>
    <source>
        <strain evidence="1">K5</strain>
    </source>
</reference>
<name>A0AAU8ENN2_9MICC</name>
<dbReference type="EMBL" id="CP159279">
    <property type="protein sequence ID" value="XCH10568.1"/>
    <property type="molecule type" value="Genomic_DNA"/>
</dbReference>
<organism evidence="1">
    <name type="scientific">Arthrobacter sp. K5</name>
    <dbReference type="NCBI Taxonomy" id="2839623"/>
    <lineage>
        <taxon>Bacteria</taxon>
        <taxon>Bacillati</taxon>
        <taxon>Actinomycetota</taxon>
        <taxon>Actinomycetes</taxon>
        <taxon>Micrococcales</taxon>
        <taxon>Micrococcaceae</taxon>
        <taxon>Arthrobacter</taxon>
    </lineage>
</organism>
<gene>
    <name evidence="1" type="ORF">ABRP34_17310</name>
</gene>
<protein>
    <recommendedName>
        <fullName evidence="2">ABM domain-containing protein</fullName>
    </recommendedName>
</protein>
<sequence length="119" mass="13279">MIRISHHRRRGAVMAGFVQIIEFQTSRIEEVEALGRPSRTEGTTAPTFRRIIATADRDRPGTYFTIVEFDSYESAMENSNRPETSDFAAKVAALCDGPPVFRNLDVLWEDTGQGPDSTA</sequence>